<dbReference type="Pfam" id="PF03247">
    <property type="entry name" value="Prothymosin"/>
    <property type="match status" value="1"/>
</dbReference>
<evidence type="ECO:0000256" key="2">
    <source>
        <dbReference type="ARBA" id="ARBA00008032"/>
    </source>
</evidence>
<evidence type="ECO:0000256" key="5">
    <source>
        <dbReference type="ARBA" id="ARBA00038744"/>
    </source>
</evidence>
<evidence type="ECO:0000313" key="10">
    <source>
        <dbReference type="RefSeq" id="XP_007934220.1"/>
    </source>
</evidence>
<feature type="chain" id="PRO_5034458070" description="Prothymosin alpha" evidence="8">
    <location>
        <begin position="17"/>
        <end position="161"/>
    </location>
</feature>
<dbReference type="GO" id="GO:0043066">
    <property type="term" value="P:negative regulation of apoptotic process"/>
    <property type="evidence" value="ECO:0007669"/>
    <property type="project" value="TreeGrafter"/>
</dbReference>
<dbReference type="AlphaFoldDB" id="A0A8B6ZEW5"/>
<dbReference type="GeneID" id="103192943"/>
<comment type="function">
    <text evidence="4">Prothymosin alpha may mediate immune function by conferring resistance to certain opportunistic infections.</text>
</comment>
<feature type="compositionally biased region" description="Acidic residues" evidence="7">
    <location>
        <begin position="96"/>
        <end position="134"/>
    </location>
</feature>
<proteinExistence type="inferred from homology"/>
<reference evidence="10" key="1">
    <citation type="submission" date="2025-08" db="UniProtKB">
        <authorList>
            <consortium name="RefSeq"/>
        </authorList>
    </citation>
    <scope>IDENTIFICATION</scope>
</reference>
<comment type="subcellular location">
    <subcellularLocation>
        <location evidence="1">Nucleus</location>
    </subcellularLocation>
</comment>
<dbReference type="GO" id="GO:0042393">
    <property type="term" value="F:histone binding"/>
    <property type="evidence" value="ECO:0007669"/>
    <property type="project" value="TreeGrafter"/>
</dbReference>
<dbReference type="GO" id="GO:0005634">
    <property type="term" value="C:nucleus"/>
    <property type="evidence" value="ECO:0007669"/>
    <property type="project" value="UniProtKB-SubCell"/>
</dbReference>
<dbReference type="OrthoDB" id="9634135at2759"/>
<dbReference type="PANTHER" id="PTHR22745:SF0">
    <property type="entry name" value="PROTHYMOSIN ALPHA"/>
    <property type="match status" value="1"/>
</dbReference>
<dbReference type="GO" id="GO:0045944">
    <property type="term" value="P:positive regulation of transcription by RNA polymerase II"/>
    <property type="evidence" value="ECO:0007669"/>
    <property type="project" value="TreeGrafter"/>
</dbReference>
<feature type="compositionally biased region" description="Basic and acidic residues" evidence="7">
    <location>
        <begin position="64"/>
        <end position="82"/>
    </location>
</feature>
<dbReference type="InterPro" id="IPR004931">
    <property type="entry name" value="Pro/parathymosin"/>
</dbReference>
<keyword evidence="9" id="KW-1185">Reference proteome</keyword>
<keyword evidence="3" id="KW-0539">Nucleus</keyword>
<dbReference type="Proteomes" id="UP000694850">
    <property type="component" value="Unplaced"/>
</dbReference>
<organism evidence="9 10">
    <name type="scientific">Orycteropus afer afer</name>
    <dbReference type="NCBI Taxonomy" id="1230840"/>
    <lineage>
        <taxon>Eukaryota</taxon>
        <taxon>Metazoa</taxon>
        <taxon>Chordata</taxon>
        <taxon>Craniata</taxon>
        <taxon>Vertebrata</taxon>
        <taxon>Euteleostomi</taxon>
        <taxon>Mammalia</taxon>
        <taxon>Eutheria</taxon>
        <taxon>Afrotheria</taxon>
        <taxon>Tubulidentata</taxon>
        <taxon>Orycteropodidae</taxon>
        <taxon>Orycteropus</taxon>
    </lineage>
</organism>
<comment type="subunit">
    <text evidence="5">Interacts with NUPR1; regulates apoptotic process.</text>
</comment>
<evidence type="ECO:0000256" key="3">
    <source>
        <dbReference type="ARBA" id="ARBA00023242"/>
    </source>
</evidence>
<feature type="compositionally biased region" description="Basic and acidic residues" evidence="7">
    <location>
        <begin position="151"/>
        <end position="161"/>
    </location>
</feature>
<feature type="region of interest" description="Disordered" evidence="7">
    <location>
        <begin position="52"/>
        <end position="161"/>
    </location>
</feature>
<keyword evidence="8" id="KW-0732">Signal</keyword>
<evidence type="ECO:0000256" key="7">
    <source>
        <dbReference type="SAM" id="MobiDB-lite"/>
    </source>
</evidence>
<evidence type="ECO:0000256" key="1">
    <source>
        <dbReference type="ARBA" id="ARBA00004123"/>
    </source>
</evidence>
<sequence length="161" mass="17634">MNIWASGFSLATATSATCLLCHRGLRQLPHQSPQTRAFFVICCIGSPVCPTTSDAAVDTSSKITTKDLKENKEAVEEAENGRDASTNGNANKENGEQEPDNEVDEEKDEDGEEEEEEEESDGEEEDRDEDEEAEATTGKRAAEDGEDDDVDTKKLKTDEDD</sequence>
<comment type="similarity">
    <text evidence="2">Belongs to the pro/parathymosin family.</text>
</comment>
<feature type="signal peptide" evidence="8">
    <location>
        <begin position="1"/>
        <end position="16"/>
    </location>
</feature>
<protein>
    <recommendedName>
        <fullName evidence="6">Prothymosin alpha</fullName>
    </recommendedName>
</protein>
<accession>A0A8B6ZEW5</accession>
<gene>
    <name evidence="10" type="primary">LOC103192943</name>
</gene>
<dbReference type="PANTHER" id="PTHR22745">
    <property type="entry name" value="PROTHYMOSIN ALPHA"/>
    <property type="match status" value="1"/>
</dbReference>
<name>A0A8B6ZEW5_ORYAF</name>
<evidence type="ECO:0000256" key="8">
    <source>
        <dbReference type="SAM" id="SignalP"/>
    </source>
</evidence>
<evidence type="ECO:0000256" key="4">
    <source>
        <dbReference type="ARBA" id="ARBA00037621"/>
    </source>
</evidence>
<evidence type="ECO:0000256" key="6">
    <source>
        <dbReference type="ARBA" id="ARBA00040447"/>
    </source>
</evidence>
<evidence type="ECO:0000313" key="9">
    <source>
        <dbReference type="Proteomes" id="UP000694850"/>
    </source>
</evidence>
<feature type="compositionally biased region" description="Polar residues" evidence="7">
    <location>
        <begin position="52"/>
        <end position="63"/>
    </location>
</feature>
<dbReference type="RefSeq" id="XP_007934220.1">
    <property type="nucleotide sequence ID" value="XM_007936029.1"/>
</dbReference>
<feature type="compositionally biased region" description="Polar residues" evidence="7">
    <location>
        <begin position="83"/>
        <end position="92"/>
    </location>
</feature>